<evidence type="ECO:0000256" key="6">
    <source>
        <dbReference type="ARBA" id="ARBA00022692"/>
    </source>
</evidence>
<evidence type="ECO:0000313" key="13">
    <source>
        <dbReference type="EMBL" id="USD22089.1"/>
    </source>
</evidence>
<gene>
    <name evidence="13" type="ORF">MJO52_02830</name>
</gene>
<feature type="transmembrane region" description="Helical" evidence="11">
    <location>
        <begin position="12"/>
        <end position="34"/>
    </location>
</feature>
<evidence type="ECO:0000256" key="8">
    <source>
        <dbReference type="ARBA" id="ARBA00023136"/>
    </source>
</evidence>
<dbReference type="Gene3D" id="3.55.40.10">
    <property type="entry name" value="minor pseudopilin epsh domain"/>
    <property type="match status" value="1"/>
</dbReference>
<evidence type="ECO:0000256" key="4">
    <source>
        <dbReference type="ARBA" id="ARBA00022481"/>
    </source>
</evidence>
<dbReference type="InterPro" id="IPR022346">
    <property type="entry name" value="T2SS_GspH"/>
</dbReference>
<protein>
    <recommendedName>
        <fullName evidence="2">Type II secretion system protein H</fullName>
    </recommendedName>
    <alternativeName>
        <fullName evidence="10">General secretion pathway protein H</fullName>
    </alternativeName>
</protein>
<dbReference type="NCBIfam" id="TIGR02532">
    <property type="entry name" value="IV_pilin_GFxxxE"/>
    <property type="match status" value="1"/>
</dbReference>
<accession>A0ABY4VJL7</accession>
<keyword evidence="8 11" id="KW-0472">Membrane</keyword>
<evidence type="ECO:0000313" key="14">
    <source>
        <dbReference type="Proteomes" id="UP001055658"/>
    </source>
</evidence>
<dbReference type="EMBL" id="CP092418">
    <property type="protein sequence ID" value="USD22089.1"/>
    <property type="molecule type" value="Genomic_DNA"/>
</dbReference>
<dbReference type="Proteomes" id="UP001055658">
    <property type="component" value="Chromosome"/>
</dbReference>
<feature type="domain" description="General secretion pathway GspH" evidence="12">
    <location>
        <begin position="43"/>
        <end position="158"/>
    </location>
</feature>
<reference evidence="13" key="1">
    <citation type="submission" date="2022-02" db="EMBL/GenBank/DDBJ databases">
        <title>Coral-associated bacteria.</title>
        <authorList>
            <person name="Tang K."/>
            <person name="Wang X."/>
        </authorList>
    </citation>
    <scope>NUCLEOTIDE SEQUENCE</scope>
    <source>
        <strain evidence="13">SCSIO 43006</strain>
    </source>
</reference>
<sequence>MKNKQGFTLLELLIVLNVLAVLVLIATSSFIPMIQETRLKAVTEELFNAVQLTRTNAITHNQRVTMRNLGSWELGWEIFLDPDNDGLRSNDEHLILKREALKEVQITPNSPVKDYISFISSGESRKTGSPMGAFQAGTLHVCAQEVQAAQALILSRSGRMRIEKADIGNCP</sequence>
<comment type="subcellular location">
    <subcellularLocation>
        <location evidence="1">Cell inner membrane</location>
        <topology evidence="1">Single-pass membrane protein</topology>
    </subcellularLocation>
</comment>
<dbReference type="Pfam" id="PF12019">
    <property type="entry name" value="GspH"/>
    <property type="match status" value="1"/>
</dbReference>
<organism evidence="13 14">
    <name type="scientific">Microbulbifer variabilis</name>
    <dbReference type="NCBI Taxonomy" id="266805"/>
    <lineage>
        <taxon>Bacteria</taxon>
        <taxon>Pseudomonadati</taxon>
        <taxon>Pseudomonadota</taxon>
        <taxon>Gammaproteobacteria</taxon>
        <taxon>Cellvibrionales</taxon>
        <taxon>Microbulbiferaceae</taxon>
        <taxon>Microbulbifer</taxon>
    </lineage>
</organism>
<keyword evidence="5" id="KW-0997">Cell inner membrane</keyword>
<evidence type="ECO:0000256" key="11">
    <source>
        <dbReference type="SAM" id="Phobius"/>
    </source>
</evidence>
<evidence type="ECO:0000256" key="10">
    <source>
        <dbReference type="ARBA" id="ARBA00030775"/>
    </source>
</evidence>
<dbReference type="RefSeq" id="WP_252084451.1">
    <property type="nucleotide sequence ID" value="NZ_CP092418.1"/>
</dbReference>
<dbReference type="InterPro" id="IPR012902">
    <property type="entry name" value="N_methyl_site"/>
</dbReference>
<evidence type="ECO:0000256" key="3">
    <source>
        <dbReference type="ARBA" id="ARBA00022475"/>
    </source>
</evidence>
<keyword evidence="14" id="KW-1185">Reference proteome</keyword>
<keyword evidence="6 11" id="KW-0812">Transmembrane</keyword>
<dbReference type="Pfam" id="PF07963">
    <property type="entry name" value="N_methyl"/>
    <property type="match status" value="1"/>
</dbReference>
<name>A0ABY4VJL7_9GAMM</name>
<evidence type="ECO:0000256" key="2">
    <source>
        <dbReference type="ARBA" id="ARBA00021549"/>
    </source>
</evidence>
<keyword evidence="4" id="KW-0488">Methylation</keyword>
<evidence type="ECO:0000256" key="5">
    <source>
        <dbReference type="ARBA" id="ARBA00022519"/>
    </source>
</evidence>
<dbReference type="InterPro" id="IPR045584">
    <property type="entry name" value="Pilin-like"/>
</dbReference>
<proteinExistence type="inferred from homology"/>
<evidence type="ECO:0000256" key="7">
    <source>
        <dbReference type="ARBA" id="ARBA00022989"/>
    </source>
</evidence>
<evidence type="ECO:0000256" key="1">
    <source>
        <dbReference type="ARBA" id="ARBA00004377"/>
    </source>
</evidence>
<dbReference type="SUPFAM" id="SSF54523">
    <property type="entry name" value="Pili subunits"/>
    <property type="match status" value="1"/>
</dbReference>
<keyword evidence="7 11" id="KW-1133">Transmembrane helix</keyword>
<comment type="similarity">
    <text evidence="9">Belongs to the GSP H family.</text>
</comment>
<evidence type="ECO:0000256" key="9">
    <source>
        <dbReference type="ARBA" id="ARBA00025772"/>
    </source>
</evidence>
<keyword evidence="3" id="KW-1003">Cell membrane</keyword>
<evidence type="ECO:0000259" key="12">
    <source>
        <dbReference type="Pfam" id="PF12019"/>
    </source>
</evidence>